<keyword evidence="3" id="KW-1185">Reference proteome</keyword>
<evidence type="ECO:0000313" key="3">
    <source>
        <dbReference type="Proteomes" id="UP000504610"/>
    </source>
</evidence>
<feature type="region of interest" description="Disordered" evidence="1">
    <location>
        <begin position="345"/>
        <end position="398"/>
    </location>
</feature>
<evidence type="ECO:0000313" key="4">
    <source>
        <dbReference type="RefSeq" id="XP_018459741.1"/>
    </source>
</evidence>
<dbReference type="KEGG" id="rsz:108830645"/>
<feature type="region of interest" description="Disordered" evidence="1">
    <location>
        <begin position="279"/>
        <end position="333"/>
    </location>
</feature>
<proteinExistence type="predicted"/>
<dbReference type="AlphaFoldDB" id="A0A6J0LK40"/>
<dbReference type="PANTHER" id="PTHR48449">
    <property type="entry name" value="DUF1985 DOMAIN-CONTAINING PROTEIN"/>
    <property type="match status" value="1"/>
</dbReference>
<feature type="compositionally biased region" description="Basic and acidic residues" evidence="1">
    <location>
        <begin position="345"/>
        <end position="381"/>
    </location>
</feature>
<feature type="domain" description="DUF1985" evidence="2">
    <location>
        <begin position="6"/>
        <end position="62"/>
    </location>
</feature>
<feature type="compositionally biased region" description="Basic and acidic residues" evidence="1">
    <location>
        <begin position="279"/>
        <end position="321"/>
    </location>
</feature>
<dbReference type="Pfam" id="PF09331">
    <property type="entry name" value="DUF1985"/>
    <property type="match status" value="1"/>
</dbReference>
<dbReference type="OrthoDB" id="1112124at2759"/>
<evidence type="ECO:0000256" key="1">
    <source>
        <dbReference type="SAM" id="MobiDB-lite"/>
    </source>
</evidence>
<dbReference type="InterPro" id="IPR015410">
    <property type="entry name" value="DUF1985"/>
</dbReference>
<dbReference type="Proteomes" id="UP000504610">
    <property type="component" value="Chromosome 7"/>
</dbReference>
<reference evidence="4" key="2">
    <citation type="submission" date="2025-08" db="UniProtKB">
        <authorList>
            <consortium name="RefSeq"/>
        </authorList>
    </citation>
    <scope>IDENTIFICATION</scope>
    <source>
        <tissue evidence="4">Leaf</tissue>
    </source>
</reference>
<accession>A0A6J0LK40</accession>
<gene>
    <name evidence="4" type="primary">LOC108830645</name>
</gene>
<sequence>MKAEDGSDERLKMAVLYFLTRVIRGRSRNGYFIEPFILQAVDDMDFCIKFPWGRYTFDDCMKEIFHFRDHFAMKELEDNMQWTFPGFINPLEILAFECIHVLRERFRDPDPNCLPDCPRICKWKYNRTGTTWFPLEDIYQALGNTKVISSILVPQGNEVDLLYGIMDEGTLEDVELIDDSDKQDIAVDGQAEERVCEEPKAGGEAGPESVKELELRLNKRMDYGFALRDETIRLLAARVKELEQDKIQRENWSFQFGEYETGEASRGTRRDNISDYEYEKDGEVVAEKDGEKKGGDKDGEVMAEKDGDKEAEKDGDEQAEKDGDETEADSRSTLEVMAEVMAEAAEKFEKEVHEKAAAKKASAEKAASDKEKEGDEKETRPKRTHKPSRQLKSPYQAN</sequence>
<protein>
    <submittedName>
        <fullName evidence="4">Uncharacterized protein At3g43530-like</fullName>
    </submittedName>
</protein>
<evidence type="ECO:0000259" key="2">
    <source>
        <dbReference type="Pfam" id="PF09331"/>
    </source>
</evidence>
<dbReference type="GeneID" id="108830645"/>
<reference evidence="3" key="1">
    <citation type="journal article" date="2019" name="Database">
        <title>The radish genome database (RadishGD): an integrated information resource for radish genomics.</title>
        <authorList>
            <person name="Yu H.J."/>
            <person name="Baek S."/>
            <person name="Lee Y.J."/>
            <person name="Cho A."/>
            <person name="Mun J.H."/>
        </authorList>
    </citation>
    <scope>NUCLEOTIDE SEQUENCE [LARGE SCALE GENOMIC DNA]</scope>
    <source>
        <strain evidence="3">cv. WK10039</strain>
    </source>
</reference>
<name>A0A6J0LK40_RAPSA</name>
<dbReference type="RefSeq" id="XP_018459741.1">
    <property type="nucleotide sequence ID" value="XM_018604239.1"/>
</dbReference>
<dbReference type="PANTHER" id="PTHR48449:SF1">
    <property type="entry name" value="DUF1985 DOMAIN-CONTAINING PROTEIN"/>
    <property type="match status" value="1"/>
</dbReference>
<organism evidence="3 4">
    <name type="scientific">Raphanus sativus</name>
    <name type="common">Radish</name>
    <name type="synonym">Raphanus raphanistrum var. sativus</name>
    <dbReference type="NCBI Taxonomy" id="3726"/>
    <lineage>
        <taxon>Eukaryota</taxon>
        <taxon>Viridiplantae</taxon>
        <taxon>Streptophyta</taxon>
        <taxon>Embryophyta</taxon>
        <taxon>Tracheophyta</taxon>
        <taxon>Spermatophyta</taxon>
        <taxon>Magnoliopsida</taxon>
        <taxon>eudicotyledons</taxon>
        <taxon>Gunneridae</taxon>
        <taxon>Pentapetalae</taxon>
        <taxon>rosids</taxon>
        <taxon>malvids</taxon>
        <taxon>Brassicales</taxon>
        <taxon>Brassicaceae</taxon>
        <taxon>Brassiceae</taxon>
        <taxon>Raphanus</taxon>
    </lineage>
</organism>